<gene>
    <name evidence="5" type="ORF">AB4874_07070</name>
</gene>
<dbReference type="InterPro" id="IPR050093">
    <property type="entry name" value="ABC_SmlMolc_Importer"/>
</dbReference>
<dbReference type="SUPFAM" id="SSF52540">
    <property type="entry name" value="P-loop containing nucleoside triphosphate hydrolases"/>
    <property type="match status" value="1"/>
</dbReference>
<sequence length="212" mass="22348">MSLKLGDVTLIPPGAEAAMFAPLSLTVAPGETVCIMGPSGVGKSSLIAHIGGHLARGFRCFGSVTLNGVDLLALPAEKRGVGVLFQDAQLFAHLSVGDNLAFGLRAGLRGRVPRQRAVAQALEQAGLAGFEARDQATLSGGQRMRVALMRALLAEPRAMLIDEAFARLDSGLRAEIRGFVLEHIGARKIPALMVSHDEQDALAADRVLQLRP</sequence>
<dbReference type="InterPro" id="IPR027417">
    <property type="entry name" value="P-loop_NTPase"/>
</dbReference>
<keyword evidence="1" id="KW-0813">Transport</keyword>
<dbReference type="SMART" id="SM00382">
    <property type="entry name" value="AAA"/>
    <property type="match status" value="1"/>
</dbReference>
<dbReference type="RefSeq" id="WP_368391450.1">
    <property type="nucleotide sequence ID" value="NZ_JBFRYC010000003.1"/>
</dbReference>
<dbReference type="PROSITE" id="PS50893">
    <property type="entry name" value="ABC_TRANSPORTER_2"/>
    <property type="match status" value="1"/>
</dbReference>
<evidence type="ECO:0000313" key="5">
    <source>
        <dbReference type="EMBL" id="MEX1661412.1"/>
    </source>
</evidence>
<dbReference type="GO" id="GO:0005524">
    <property type="term" value="F:ATP binding"/>
    <property type="evidence" value="ECO:0007669"/>
    <property type="project" value="UniProtKB-KW"/>
</dbReference>
<keyword evidence="6" id="KW-1185">Reference proteome</keyword>
<dbReference type="PANTHER" id="PTHR42781">
    <property type="entry name" value="SPERMIDINE/PUTRESCINE IMPORT ATP-BINDING PROTEIN POTA"/>
    <property type="match status" value="1"/>
</dbReference>
<dbReference type="Proteomes" id="UP001557465">
    <property type="component" value="Unassembled WGS sequence"/>
</dbReference>
<dbReference type="InterPro" id="IPR003439">
    <property type="entry name" value="ABC_transporter-like_ATP-bd"/>
</dbReference>
<dbReference type="EMBL" id="JBFRYC010000003">
    <property type="protein sequence ID" value="MEX1661412.1"/>
    <property type="molecule type" value="Genomic_DNA"/>
</dbReference>
<name>A0ABV3TIK3_9RHOB</name>
<accession>A0ABV3TIK3</accession>
<keyword evidence="3 5" id="KW-0067">ATP-binding</keyword>
<dbReference type="PANTHER" id="PTHR42781:SF4">
    <property type="entry name" value="SPERMIDINE_PUTRESCINE IMPORT ATP-BINDING PROTEIN POTA"/>
    <property type="match status" value="1"/>
</dbReference>
<evidence type="ECO:0000256" key="1">
    <source>
        <dbReference type="ARBA" id="ARBA00022448"/>
    </source>
</evidence>
<organism evidence="5 6">
    <name type="scientific">Thioclava arctica</name>
    <dbReference type="NCBI Taxonomy" id="3238301"/>
    <lineage>
        <taxon>Bacteria</taxon>
        <taxon>Pseudomonadati</taxon>
        <taxon>Pseudomonadota</taxon>
        <taxon>Alphaproteobacteria</taxon>
        <taxon>Rhodobacterales</taxon>
        <taxon>Paracoccaceae</taxon>
        <taxon>Thioclava</taxon>
    </lineage>
</organism>
<dbReference type="InterPro" id="IPR003593">
    <property type="entry name" value="AAA+_ATPase"/>
</dbReference>
<reference evidence="5 6" key="1">
    <citation type="journal article" date="2011" name="Int. J. Syst. Evol. Microbiol.">
        <title>Zhongshania antarctica gen. nov., sp. nov. and Zhongshania guokunii sp. nov., gammaproteobacteria respectively isolated from coastal attached (fast) ice and surface seawater of the Antarctic.</title>
        <authorList>
            <person name="Li H.J."/>
            <person name="Zhang X.Y."/>
            <person name="Chen C.X."/>
            <person name="Zhang Y.J."/>
            <person name="Gao Z.M."/>
            <person name="Yu Y."/>
            <person name="Chen X.L."/>
            <person name="Chen B."/>
            <person name="Zhang Y.Z."/>
        </authorList>
    </citation>
    <scope>NUCLEOTIDE SEQUENCE [LARGE SCALE GENOMIC DNA]</scope>
    <source>
        <strain evidence="5 6">15-R06ZXC-3</strain>
    </source>
</reference>
<dbReference type="Pfam" id="PF00005">
    <property type="entry name" value="ABC_tran"/>
    <property type="match status" value="1"/>
</dbReference>
<comment type="caution">
    <text evidence="5">The sequence shown here is derived from an EMBL/GenBank/DDBJ whole genome shotgun (WGS) entry which is preliminary data.</text>
</comment>
<keyword evidence="2" id="KW-0547">Nucleotide-binding</keyword>
<evidence type="ECO:0000256" key="3">
    <source>
        <dbReference type="ARBA" id="ARBA00022840"/>
    </source>
</evidence>
<evidence type="ECO:0000313" key="6">
    <source>
        <dbReference type="Proteomes" id="UP001557465"/>
    </source>
</evidence>
<proteinExistence type="predicted"/>
<feature type="domain" description="ABC transporter" evidence="4">
    <location>
        <begin position="3"/>
        <end position="211"/>
    </location>
</feature>
<protein>
    <submittedName>
        <fullName evidence="5">ATP-binding cassette domain-containing protein</fullName>
    </submittedName>
</protein>
<evidence type="ECO:0000256" key="2">
    <source>
        <dbReference type="ARBA" id="ARBA00022741"/>
    </source>
</evidence>
<dbReference type="Gene3D" id="3.40.50.300">
    <property type="entry name" value="P-loop containing nucleotide triphosphate hydrolases"/>
    <property type="match status" value="1"/>
</dbReference>
<evidence type="ECO:0000259" key="4">
    <source>
        <dbReference type="PROSITE" id="PS50893"/>
    </source>
</evidence>